<dbReference type="Pfam" id="PF00089">
    <property type="entry name" value="Trypsin"/>
    <property type="match status" value="1"/>
</dbReference>
<dbReference type="PROSITE" id="PS00134">
    <property type="entry name" value="TRYPSIN_HIS"/>
    <property type="match status" value="1"/>
</dbReference>
<dbReference type="AlphaFoldDB" id="A0A6P4IVH8"/>
<keyword evidence="8" id="KW-0865">Zymogen</keyword>
<dbReference type="InterPro" id="IPR050430">
    <property type="entry name" value="Peptidase_S1"/>
</dbReference>
<dbReference type="EC" id="3.4.21.4" evidence="11"/>
<dbReference type="GO" id="GO:0004252">
    <property type="term" value="F:serine-type endopeptidase activity"/>
    <property type="evidence" value="ECO:0007669"/>
    <property type="project" value="UniProtKB-EC"/>
</dbReference>
<evidence type="ECO:0000313" key="15">
    <source>
        <dbReference type="Proteomes" id="UP001652661"/>
    </source>
</evidence>
<keyword evidence="15" id="KW-1185">Reference proteome</keyword>
<evidence type="ECO:0000313" key="16">
    <source>
        <dbReference type="RefSeq" id="XP_017027384.1"/>
    </source>
</evidence>
<protein>
    <recommendedName>
        <fullName evidence="11">trypsin</fullName>
        <ecNumber evidence="11">3.4.21.4</ecNumber>
    </recommendedName>
</protein>
<reference evidence="15" key="1">
    <citation type="submission" date="2025-05" db="UniProtKB">
        <authorList>
            <consortium name="RefSeq"/>
        </authorList>
    </citation>
    <scope>NUCLEOTIDE SEQUENCE [LARGE SCALE GENOMIC DNA]</scope>
    <source>
        <strain evidence="15">14028-0561.14</strain>
    </source>
</reference>
<dbReference type="GO" id="GO:0005576">
    <property type="term" value="C:extracellular region"/>
    <property type="evidence" value="ECO:0007669"/>
    <property type="project" value="UniProtKB-SubCell"/>
</dbReference>
<evidence type="ECO:0000256" key="13">
    <source>
        <dbReference type="SAM" id="SignalP"/>
    </source>
</evidence>
<keyword evidence="3" id="KW-0964">Secreted</keyword>
<dbReference type="SUPFAM" id="SSF50494">
    <property type="entry name" value="Trypsin-like serine proteases"/>
    <property type="match status" value="1"/>
</dbReference>
<comment type="subcellular location">
    <subcellularLocation>
        <location evidence="1">Secreted</location>
        <location evidence="1">Extracellular space</location>
    </subcellularLocation>
</comment>
<comment type="similarity">
    <text evidence="2">Belongs to the peptidase S1 family.</text>
</comment>
<dbReference type="CDD" id="cd00190">
    <property type="entry name" value="Tryp_SPc"/>
    <property type="match status" value="1"/>
</dbReference>
<evidence type="ECO:0000256" key="7">
    <source>
        <dbReference type="ARBA" id="ARBA00022825"/>
    </source>
</evidence>
<dbReference type="GO" id="GO:0016485">
    <property type="term" value="P:protein processing"/>
    <property type="evidence" value="ECO:0007669"/>
    <property type="project" value="UniProtKB-ARBA"/>
</dbReference>
<dbReference type="OMA" id="GTGCARE"/>
<keyword evidence="9" id="KW-1015">Disulfide bond</keyword>
<evidence type="ECO:0000256" key="3">
    <source>
        <dbReference type="ARBA" id="ARBA00022525"/>
    </source>
</evidence>
<evidence type="ECO:0000256" key="5">
    <source>
        <dbReference type="ARBA" id="ARBA00022729"/>
    </source>
</evidence>
<dbReference type="RefSeq" id="XP_017027384.1">
    <property type="nucleotide sequence ID" value="XM_017171895.3"/>
</dbReference>
<comment type="catalytic activity">
    <reaction evidence="10">
        <text>Preferential cleavage: Arg-|-Xaa, Lys-|-Xaa.</text>
        <dbReference type="EC" id="3.4.21.4"/>
    </reaction>
</comment>
<dbReference type="InterPro" id="IPR043504">
    <property type="entry name" value="Peptidase_S1_PA_chymotrypsin"/>
</dbReference>
<dbReference type="InterPro" id="IPR018114">
    <property type="entry name" value="TRYPSIN_HIS"/>
</dbReference>
<reference evidence="16" key="2">
    <citation type="submission" date="2025-08" db="UniProtKB">
        <authorList>
            <consortium name="RefSeq"/>
        </authorList>
    </citation>
    <scope>IDENTIFICATION</scope>
    <source>
        <strain evidence="16">14028-0561.14</strain>
        <tissue evidence="16">Whole fly</tissue>
    </source>
</reference>
<evidence type="ECO:0000256" key="6">
    <source>
        <dbReference type="ARBA" id="ARBA00022801"/>
    </source>
</evidence>
<dbReference type="SMART" id="SM00020">
    <property type="entry name" value="Tryp_SPc"/>
    <property type="match status" value="1"/>
</dbReference>
<keyword evidence="7 12" id="KW-0720">Serine protease</keyword>
<dbReference type="InterPro" id="IPR001314">
    <property type="entry name" value="Peptidase_S1A"/>
</dbReference>
<keyword evidence="4 12" id="KW-0645">Protease</keyword>
<feature type="signal peptide" evidence="13">
    <location>
        <begin position="1"/>
        <end position="20"/>
    </location>
</feature>
<sequence>MSRILVVFLVLGAVCSSSLADPLYRNSEDVQIPQLDGRIVGGQDTNITHYPHQISMRLRGNHRCGGSIYNAHTIISASHCVNTLTTVENLTIVAGSSNIWFPTGPQQELPVREIIMHPKYRSLNNDYDAAILIVDGEFVFNEAVQPIKLAKERPEHDTPVIVTGWGTTSEGGVISDVLQEVSVNVVENTKCKSSYPILLTGRMLCAGVTGGGKDACQGDSGGPLIYNNELLGIVSWGTGCAREKYPGVYCSVPDVFDWIVEASAAYDYVGKVDFL</sequence>
<evidence type="ECO:0000256" key="12">
    <source>
        <dbReference type="RuleBase" id="RU363034"/>
    </source>
</evidence>
<dbReference type="PRINTS" id="PR00722">
    <property type="entry name" value="CHYMOTRYPSIN"/>
</dbReference>
<keyword evidence="5 13" id="KW-0732">Signal</keyword>
<feature type="chain" id="PRO_5027609908" description="trypsin" evidence="13">
    <location>
        <begin position="21"/>
        <end position="275"/>
    </location>
</feature>
<feature type="domain" description="Peptidase S1" evidence="14">
    <location>
        <begin position="39"/>
        <end position="264"/>
    </location>
</feature>
<dbReference type="OrthoDB" id="10059102at2759"/>
<evidence type="ECO:0000256" key="1">
    <source>
        <dbReference type="ARBA" id="ARBA00004239"/>
    </source>
</evidence>
<dbReference type="Proteomes" id="UP001652661">
    <property type="component" value="Chromosome 2R"/>
</dbReference>
<accession>A0A6P4IVH8</accession>
<evidence type="ECO:0000256" key="9">
    <source>
        <dbReference type="ARBA" id="ARBA00023157"/>
    </source>
</evidence>
<evidence type="ECO:0000256" key="10">
    <source>
        <dbReference type="ARBA" id="ARBA00036320"/>
    </source>
</evidence>
<dbReference type="InterPro" id="IPR009003">
    <property type="entry name" value="Peptidase_S1_PA"/>
</dbReference>
<gene>
    <name evidence="16" type="primary">lambdaTry</name>
</gene>
<evidence type="ECO:0000256" key="11">
    <source>
        <dbReference type="ARBA" id="ARBA00038868"/>
    </source>
</evidence>
<evidence type="ECO:0000256" key="2">
    <source>
        <dbReference type="ARBA" id="ARBA00007664"/>
    </source>
</evidence>
<dbReference type="PANTHER" id="PTHR24276:SF91">
    <property type="entry name" value="AT26814P-RELATED"/>
    <property type="match status" value="1"/>
</dbReference>
<organism evidence="15 16">
    <name type="scientific">Drosophila kikkawai</name>
    <name type="common">Fruit fly</name>
    <dbReference type="NCBI Taxonomy" id="30033"/>
    <lineage>
        <taxon>Eukaryota</taxon>
        <taxon>Metazoa</taxon>
        <taxon>Ecdysozoa</taxon>
        <taxon>Arthropoda</taxon>
        <taxon>Hexapoda</taxon>
        <taxon>Insecta</taxon>
        <taxon>Pterygota</taxon>
        <taxon>Neoptera</taxon>
        <taxon>Endopterygota</taxon>
        <taxon>Diptera</taxon>
        <taxon>Brachycera</taxon>
        <taxon>Muscomorpha</taxon>
        <taxon>Ephydroidea</taxon>
        <taxon>Drosophilidae</taxon>
        <taxon>Drosophila</taxon>
        <taxon>Sophophora</taxon>
    </lineage>
</organism>
<dbReference type="InterPro" id="IPR001254">
    <property type="entry name" value="Trypsin_dom"/>
</dbReference>
<dbReference type="FunFam" id="2.40.10.10:FF:000047">
    <property type="entry name" value="Trypsin eta"/>
    <property type="match status" value="1"/>
</dbReference>
<proteinExistence type="inferred from homology"/>
<dbReference type="PROSITE" id="PS00135">
    <property type="entry name" value="TRYPSIN_SER"/>
    <property type="match status" value="1"/>
</dbReference>
<name>A0A6P4IVH8_DROKI</name>
<evidence type="ECO:0000256" key="8">
    <source>
        <dbReference type="ARBA" id="ARBA00023145"/>
    </source>
</evidence>
<evidence type="ECO:0000256" key="4">
    <source>
        <dbReference type="ARBA" id="ARBA00022670"/>
    </source>
</evidence>
<dbReference type="PROSITE" id="PS50240">
    <property type="entry name" value="TRYPSIN_DOM"/>
    <property type="match status" value="1"/>
</dbReference>
<dbReference type="PANTHER" id="PTHR24276">
    <property type="entry name" value="POLYSERASE-RELATED"/>
    <property type="match status" value="1"/>
</dbReference>
<evidence type="ECO:0000259" key="14">
    <source>
        <dbReference type="PROSITE" id="PS50240"/>
    </source>
</evidence>
<dbReference type="InterPro" id="IPR033116">
    <property type="entry name" value="TRYPSIN_SER"/>
</dbReference>
<dbReference type="Gene3D" id="2.40.10.10">
    <property type="entry name" value="Trypsin-like serine proteases"/>
    <property type="match status" value="1"/>
</dbReference>
<keyword evidence="6 12" id="KW-0378">Hydrolase</keyword>